<keyword evidence="2" id="KW-1185">Reference proteome</keyword>
<proteinExistence type="predicted"/>
<organism evidence="1 2">
    <name type="scientific">Eumeta variegata</name>
    <name type="common">Bagworm moth</name>
    <name type="synonym">Eumeta japonica</name>
    <dbReference type="NCBI Taxonomy" id="151549"/>
    <lineage>
        <taxon>Eukaryota</taxon>
        <taxon>Metazoa</taxon>
        <taxon>Ecdysozoa</taxon>
        <taxon>Arthropoda</taxon>
        <taxon>Hexapoda</taxon>
        <taxon>Insecta</taxon>
        <taxon>Pterygota</taxon>
        <taxon>Neoptera</taxon>
        <taxon>Endopterygota</taxon>
        <taxon>Lepidoptera</taxon>
        <taxon>Glossata</taxon>
        <taxon>Ditrysia</taxon>
        <taxon>Tineoidea</taxon>
        <taxon>Psychidae</taxon>
        <taxon>Oiketicinae</taxon>
        <taxon>Eumeta</taxon>
    </lineage>
</organism>
<reference evidence="1 2" key="1">
    <citation type="journal article" date="2019" name="Commun. Biol.">
        <title>The bagworm genome reveals a unique fibroin gene that provides high tensile strength.</title>
        <authorList>
            <person name="Kono N."/>
            <person name="Nakamura H."/>
            <person name="Ohtoshi R."/>
            <person name="Tomita M."/>
            <person name="Numata K."/>
            <person name="Arakawa K."/>
        </authorList>
    </citation>
    <scope>NUCLEOTIDE SEQUENCE [LARGE SCALE GENOMIC DNA]</scope>
</reference>
<evidence type="ECO:0000313" key="2">
    <source>
        <dbReference type="Proteomes" id="UP000299102"/>
    </source>
</evidence>
<sequence length="81" mass="9398">MVQTKEEKKLPASSLGKHIKPSIAHDVISLELAPYPRHELFIRSYSFEIHYRAPFCPRRGACVRNHFVRDCARSKVYVCVL</sequence>
<evidence type="ECO:0000313" key="1">
    <source>
        <dbReference type="EMBL" id="GBP47194.1"/>
    </source>
</evidence>
<name>A0A4C1WAN1_EUMVA</name>
<dbReference type="EMBL" id="BGZK01000497">
    <property type="protein sequence ID" value="GBP47194.1"/>
    <property type="molecule type" value="Genomic_DNA"/>
</dbReference>
<dbReference type="Proteomes" id="UP000299102">
    <property type="component" value="Unassembled WGS sequence"/>
</dbReference>
<accession>A0A4C1WAN1</accession>
<dbReference type="AlphaFoldDB" id="A0A4C1WAN1"/>
<gene>
    <name evidence="1" type="ORF">EVAR_38306_1</name>
</gene>
<protein>
    <submittedName>
        <fullName evidence="1">Uncharacterized protein</fullName>
    </submittedName>
</protein>
<comment type="caution">
    <text evidence="1">The sequence shown here is derived from an EMBL/GenBank/DDBJ whole genome shotgun (WGS) entry which is preliminary data.</text>
</comment>